<name>A0ABU0IDM7_9HYPH</name>
<proteinExistence type="predicted"/>
<feature type="transmembrane region" description="Helical" evidence="1">
    <location>
        <begin position="263"/>
        <end position="282"/>
    </location>
</feature>
<accession>A0ABU0IDM7</accession>
<keyword evidence="1" id="KW-0472">Membrane</keyword>
<feature type="transmembrane region" description="Helical" evidence="1">
    <location>
        <begin position="18"/>
        <end position="37"/>
    </location>
</feature>
<feature type="transmembrane region" description="Helical" evidence="1">
    <location>
        <begin position="230"/>
        <end position="251"/>
    </location>
</feature>
<feature type="transmembrane region" description="Helical" evidence="1">
    <location>
        <begin position="430"/>
        <end position="453"/>
    </location>
</feature>
<comment type="caution">
    <text evidence="2">The sequence shown here is derived from an EMBL/GenBank/DDBJ whole genome shotgun (WGS) entry which is preliminary data.</text>
</comment>
<gene>
    <name evidence="2" type="ORF">QO005_001874</name>
</gene>
<feature type="transmembrane region" description="Helical" evidence="1">
    <location>
        <begin position="132"/>
        <end position="151"/>
    </location>
</feature>
<feature type="transmembrane region" description="Helical" evidence="1">
    <location>
        <begin position="349"/>
        <end position="369"/>
    </location>
</feature>
<keyword evidence="3" id="KW-1185">Reference proteome</keyword>
<feature type="transmembrane region" description="Helical" evidence="1">
    <location>
        <begin position="163"/>
        <end position="183"/>
    </location>
</feature>
<keyword evidence="1" id="KW-1133">Transmembrane helix</keyword>
<evidence type="ECO:0008006" key="4">
    <source>
        <dbReference type="Google" id="ProtNLM"/>
    </source>
</evidence>
<feature type="transmembrane region" description="Helical" evidence="1">
    <location>
        <begin position="289"/>
        <end position="310"/>
    </location>
</feature>
<organism evidence="2 3">
    <name type="scientific">Rhizobium paknamense</name>
    <dbReference type="NCBI Taxonomy" id="1206817"/>
    <lineage>
        <taxon>Bacteria</taxon>
        <taxon>Pseudomonadati</taxon>
        <taxon>Pseudomonadota</taxon>
        <taxon>Alphaproteobacteria</taxon>
        <taxon>Hyphomicrobiales</taxon>
        <taxon>Rhizobiaceae</taxon>
        <taxon>Rhizobium/Agrobacterium group</taxon>
        <taxon>Rhizobium</taxon>
    </lineage>
</organism>
<reference evidence="2 3" key="1">
    <citation type="submission" date="2023-07" db="EMBL/GenBank/DDBJ databases">
        <title>Genomic Encyclopedia of Type Strains, Phase IV (KMG-IV): sequencing the most valuable type-strain genomes for metagenomic binning, comparative biology and taxonomic classification.</title>
        <authorList>
            <person name="Goeker M."/>
        </authorList>
    </citation>
    <scope>NUCLEOTIDE SEQUENCE [LARGE SCALE GENOMIC DNA]</scope>
    <source>
        <strain evidence="2 3">DSM 100301</strain>
    </source>
</reference>
<feature type="transmembrane region" description="Helical" evidence="1">
    <location>
        <begin position="376"/>
        <end position="393"/>
    </location>
</feature>
<feature type="transmembrane region" description="Helical" evidence="1">
    <location>
        <begin position="189"/>
        <end position="218"/>
    </location>
</feature>
<keyword evidence="1" id="KW-0812">Transmembrane</keyword>
<evidence type="ECO:0000313" key="3">
    <source>
        <dbReference type="Proteomes" id="UP001235269"/>
    </source>
</evidence>
<dbReference type="Proteomes" id="UP001235269">
    <property type="component" value="Unassembled WGS sequence"/>
</dbReference>
<dbReference type="RefSeq" id="WP_307157717.1">
    <property type="nucleotide sequence ID" value="NZ_JAUSWH010000004.1"/>
</dbReference>
<sequence>MANSALSPTPFFRMLLRILAYGAGTIAFVSVMTLPFARDYVGADNDDAMRLVEVRDYLAGQGWFDLMQYRLGLPPGVLMHWSRLIDWPIATLIRSFSLFLPAQGTEAAALAVWPLLLTLPVLAALGHAGERLGGRVASHVMLLMGALYLISSNRFLPGAIDHHNVQIGLVAIMAAVLVTRANWRGFGLAGLAAATALAIGAETTPLMAVVCAAVALCWALEGQAFRSRAIAYSLSFSLGVTLFFIGTVPPARYGVVTCDNLSFGFYALATLGGGLLFVASLLGSALSRLWRFACLLLIAAITGVAATLIAPQCLGNPLAELDPMLVTLWLNKVGEARSVLAVARTEPEALGAFYASGLFGLLVCAARLMKRDRVRMHAIMGALLFASFGVALIQVRGTMFSNLLTILPLSLLIVDLRAAHRQAPQKIGRALTYAAAALAAPSAAWAMAGTLWVNGLPKASDFGQAKQAVATGESCFDARALKPLADLPPTTVVSAADGGSWILRFTPHRVLAAPYHRNQGGMLTELHIGLSTPADAEAFLRGAHAGILAFCPGNVQTQDLIALKPDGLYARLAAGEVPPYLTPLPSAGGLKLFAVTGKP</sequence>
<feature type="transmembrane region" description="Helical" evidence="1">
    <location>
        <begin position="399"/>
        <end position="418"/>
    </location>
</feature>
<evidence type="ECO:0000313" key="2">
    <source>
        <dbReference type="EMBL" id="MDQ0455540.1"/>
    </source>
</evidence>
<dbReference type="EMBL" id="JAUSWH010000004">
    <property type="protein sequence ID" value="MDQ0455540.1"/>
    <property type="molecule type" value="Genomic_DNA"/>
</dbReference>
<evidence type="ECO:0000256" key="1">
    <source>
        <dbReference type="SAM" id="Phobius"/>
    </source>
</evidence>
<protein>
    <recommendedName>
        <fullName evidence="4">GtrA family protein</fullName>
    </recommendedName>
</protein>